<name>A0AAD7ZWS5_DIPPU</name>
<dbReference type="EMBL" id="JASPKZ010006463">
    <property type="protein sequence ID" value="KAJ9587243.1"/>
    <property type="molecule type" value="Genomic_DNA"/>
</dbReference>
<gene>
    <name evidence="1" type="ORF">L9F63_019222</name>
</gene>
<dbReference type="Proteomes" id="UP001233999">
    <property type="component" value="Unassembled WGS sequence"/>
</dbReference>
<reference evidence="1" key="1">
    <citation type="journal article" date="2023" name="IScience">
        <title>Live-bearing cockroach genome reveals convergent evolutionary mechanisms linked to viviparity in insects and beyond.</title>
        <authorList>
            <person name="Fouks B."/>
            <person name="Harrison M.C."/>
            <person name="Mikhailova A.A."/>
            <person name="Marchal E."/>
            <person name="English S."/>
            <person name="Carruthers M."/>
            <person name="Jennings E.C."/>
            <person name="Chiamaka E.L."/>
            <person name="Frigard R.A."/>
            <person name="Pippel M."/>
            <person name="Attardo G.M."/>
            <person name="Benoit J.B."/>
            <person name="Bornberg-Bauer E."/>
            <person name="Tobe S.S."/>
        </authorList>
    </citation>
    <scope>NUCLEOTIDE SEQUENCE</scope>
    <source>
        <strain evidence="1">Stay&amp;Tobe</strain>
    </source>
</reference>
<proteinExistence type="predicted"/>
<organism evidence="1 2">
    <name type="scientific">Diploptera punctata</name>
    <name type="common">Pacific beetle cockroach</name>
    <dbReference type="NCBI Taxonomy" id="6984"/>
    <lineage>
        <taxon>Eukaryota</taxon>
        <taxon>Metazoa</taxon>
        <taxon>Ecdysozoa</taxon>
        <taxon>Arthropoda</taxon>
        <taxon>Hexapoda</taxon>
        <taxon>Insecta</taxon>
        <taxon>Pterygota</taxon>
        <taxon>Neoptera</taxon>
        <taxon>Polyneoptera</taxon>
        <taxon>Dictyoptera</taxon>
        <taxon>Blattodea</taxon>
        <taxon>Blaberoidea</taxon>
        <taxon>Blaberidae</taxon>
        <taxon>Diplopterinae</taxon>
        <taxon>Diploptera</taxon>
    </lineage>
</organism>
<reference evidence="1" key="2">
    <citation type="submission" date="2023-05" db="EMBL/GenBank/DDBJ databases">
        <authorList>
            <person name="Fouks B."/>
        </authorList>
    </citation>
    <scope>NUCLEOTIDE SEQUENCE</scope>
    <source>
        <strain evidence="1">Stay&amp;Tobe</strain>
        <tissue evidence="1">Testes</tissue>
    </source>
</reference>
<sequence>PRKICRSVLVGCVVQNFCSLPTNDRPRPLACYVSSNTVATSCRRLTAVPVIVFTPYIDMTRLLARIAPCYFLDMKNPIKM</sequence>
<protein>
    <submittedName>
        <fullName evidence="1">Uncharacterized protein</fullName>
    </submittedName>
</protein>
<comment type="caution">
    <text evidence="1">The sequence shown here is derived from an EMBL/GenBank/DDBJ whole genome shotgun (WGS) entry which is preliminary data.</text>
</comment>
<accession>A0AAD7ZWS5</accession>
<dbReference type="AlphaFoldDB" id="A0AAD7ZWS5"/>
<keyword evidence="2" id="KW-1185">Reference proteome</keyword>
<feature type="non-terminal residue" evidence="1">
    <location>
        <position position="1"/>
    </location>
</feature>
<evidence type="ECO:0000313" key="1">
    <source>
        <dbReference type="EMBL" id="KAJ9587243.1"/>
    </source>
</evidence>
<evidence type="ECO:0000313" key="2">
    <source>
        <dbReference type="Proteomes" id="UP001233999"/>
    </source>
</evidence>
<feature type="non-terminal residue" evidence="1">
    <location>
        <position position="80"/>
    </location>
</feature>